<evidence type="ECO:0000313" key="1">
    <source>
        <dbReference type="EMBL" id="WGW12265.1"/>
    </source>
</evidence>
<gene>
    <name evidence="1" type="ORF">LWF01_00415</name>
</gene>
<evidence type="ECO:0000313" key="2">
    <source>
        <dbReference type="Proteomes" id="UP001209083"/>
    </source>
</evidence>
<dbReference type="EMBL" id="CP090958">
    <property type="protein sequence ID" value="WGW12265.1"/>
    <property type="molecule type" value="Genomic_DNA"/>
</dbReference>
<name>A0ABY8QV75_9MICO</name>
<dbReference type="Proteomes" id="UP001209083">
    <property type="component" value="Chromosome"/>
</dbReference>
<dbReference type="Pfam" id="PF13692">
    <property type="entry name" value="Glyco_trans_1_4"/>
    <property type="match status" value="1"/>
</dbReference>
<reference evidence="1 2" key="1">
    <citation type="submission" date="2023-05" db="EMBL/GenBank/DDBJ databases">
        <title>Lithophilousrod everest ZFBP1038 complete genpme.</title>
        <authorList>
            <person name="Tian M."/>
        </authorList>
    </citation>
    <scope>NUCLEOTIDE SEQUENCE [LARGE SCALE GENOMIC DNA]</scope>
    <source>
        <strain evidence="1 2">ZFBP1038</strain>
    </source>
</reference>
<proteinExistence type="predicted"/>
<sequence length="333" mass="36690">MRILLWHVHGAWTEAFVQGRHQYLLPWTPEGGQWGLGRGGRDWPNSAREVDPEQLRNLDVDAVVLQRPEEVAEVERLLGRRAGKDMPAVFVEHNTPRGDIAKCLHPLSDQSDIPIVHVTHFNDVYWDSGRAATTVIEHGIKDPGDLYSGVLPNLGVVINDPVRRWRITGTDLLPRFADAGRIDVFGMGGAGLPEQLGLDDAAMHVHGDLPGGSLYNELAKRRVYLHPFRWTSLGLALLEAMHLGMPVVALAATEAIRAVPPEAGAISTNIDELCEAAEKLIADPAEARARGRVAREVALTRYNLADFLRRWDEVLTDIRPTSVTGRAPGEGRP</sequence>
<accession>A0ABY8QV75</accession>
<dbReference type="RefSeq" id="WP_349639064.1">
    <property type="nucleotide sequence ID" value="NZ_CP090958.1"/>
</dbReference>
<dbReference type="SUPFAM" id="SSF53756">
    <property type="entry name" value="UDP-Glycosyltransferase/glycogen phosphorylase"/>
    <property type="match status" value="1"/>
</dbReference>
<protein>
    <submittedName>
        <fullName evidence="1">Glycosyltransferase</fullName>
    </submittedName>
</protein>
<organism evidence="1 2">
    <name type="scientific">Saxibacter everestensis</name>
    <dbReference type="NCBI Taxonomy" id="2909229"/>
    <lineage>
        <taxon>Bacteria</taxon>
        <taxon>Bacillati</taxon>
        <taxon>Actinomycetota</taxon>
        <taxon>Actinomycetes</taxon>
        <taxon>Micrococcales</taxon>
        <taxon>Brevibacteriaceae</taxon>
        <taxon>Saxibacter</taxon>
    </lineage>
</organism>
<dbReference type="Gene3D" id="3.40.50.2000">
    <property type="entry name" value="Glycogen Phosphorylase B"/>
    <property type="match status" value="1"/>
</dbReference>
<keyword evidence="2" id="KW-1185">Reference proteome</keyword>